<evidence type="ECO:0000256" key="5">
    <source>
        <dbReference type="PROSITE-ProRule" id="PRU00339"/>
    </source>
</evidence>
<keyword evidence="4 6" id="KW-0067">ATP-binding</keyword>
<dbReference type="SUPFAM" id="SSF48452">
    <property type="entry name" value="TPR-like"/>
    <property type="match status" value="1"/>
</dbReference>
<dbReference type="SMART" id="SM00028">
    <property type="entry name" value="TPR"/>
    <property type="match status" value="4"/>
</dbReference>
<gene>
    <name evidence="8" type="primary">pknD_2</name>
    <name evidence="8" type="ORF">Maes01_01456</name>
</gene>
<dbReference type="SMART" id="SM00220">
    <property type="entry name" value="S_TKc"/>
    <property type="match status" value="1"/>
</dbReference>
<feature type="domain" description="Protein kinase" evidence="7">
    <location>
        <begin position="14"/>
        <end position="281"/>
    </location>
</feature>
<feature type="repeat" description="TPR" evidence="5">
    <location>
        <begin position="687"/>
        <end position="720"/>
    </location>
</feature>
<feature type="binding site" evidence="6">
    <location>
        <position position="44"/>
    </location>
    <ligand>
        <name>ATP</name>
        <dbReference type="ChEBI" id="CHEBI:30616"/>
    </ligand>
</feature>
<dbReference type="PROSITE" id="PS00108">
    <property type="entry name" value="PROTEIN_KINASE_ST"/>
    <property type="match status" value="1"/>
</dbReference>
<organism evidence="8 9">
    <name type="scientific">Microbulbifer aestuariivivens</name>
    <dbReference type="NCBI Taxonomy" id="1908308"/>
    <lineage>
        <taxon>Bacteria</taxon>
        <taxon>Pseudomonadati</taxon>
        <taxon>Pseudomonadota</taxon>
        <taxon>Gammaproteobacteria</taxon>
        <taxon>Cellvibrionales</taxon>
        <taxon>Microbulbiferaceae</taxon>
        <taxon>Microbulbifer</taxon>
    </lineage>
</organism>
<sequence length="850" mass="93587">MEIAEEKQLQLGRYRIERTLGAGGMGVVYLAHDTKLQRPVAIKKLRDDTTSTNARARIQSEAHLLARLNHANIVQLYDVLEERDGIALVMEYVGGSTLKVWMREASPSLHDKLSLLIQLCHGLNEAHSLGIIHRDLKPDNILIAPAGPYGFTAKITDFGIAKSLQEDEGITREDHVAGTVEVMSPEQLQGQLLCPRSDLFSLGTIAYELLCGCRPFDNSKRGETGPIALAQRVIHSPHTPPQQANPDLPAPLAALLDHLLAKDPRQRPESAAQVAEALEFLRTEGSSTTTGVHSETATRLLRTPPNRRRRLLATLTGLAILGSAGYLGWERISAPELMTVAVLPPPTSDTVLTRKISTAIDETLREDILHRQGLQLIPKTEISKTNFKNTREFASALQPDIILASHVECNDIQCSAHLEKISPDSLAVTSAKTIKIPATDLLHSSDLVAANIDHLLPEHQRQQNYKQHASFANEQDLEAFLALSKEVIQDNQVSATTLTTLEGMMQRNPAHLQPFRLYAESAKQLYSSSRDNQYIERLENVLERLTELQPENIVTDELWLEHALLTNNFTAARDTLDTLKKKGLAEERALYLEARLLYGSGKYEDCLAVINKSLSIQESYLSFFQQGLCHFQLGATEKATNAWKDSLAYSPNNLTTHSMLAATALEKGDLETSIGSYQLLASERKNPDELGNLATAQLLKGDFSSASATIEEALSLAPENPFNQANLAEILEALGNKNKAGEVYRTITELTADAKSWPVLCIKSLANAKIGNKEGAIIALEEAKLLTEDNIWLNYYAAQTYTVIGDTISAKVYIDKALKKGMHPAWFKTPTFQKACVQNSALAKASICSS</sequence>
<proteinExistence type="predicted"/>
<keyword evidence="3 8" id="KW-0418">Kinase</keyword>
<name>A0ABP9WNV8_9GAMM</name>
<dbReference type="Gene3D" id="3.30.200.20">
    <property type="entry name" value="Phosphorylase Kinase, domain 1"/>
    <property type="match status" value="1"/>
</dbReference>
<feature type="repeat" description="TPR" evidence="5">
    <location>
        <begin position="620"/>
        <end position="653"/>
    </location>
</feature>
<accession>A0ABP9WNV8</accession>
<keyword evidence="9" id="KW-1185">Reference proteome</keyword>
<comment type="caution">
    <text evidence="8">The sequence shown here is derived from an EMBL/GenBank/DDBJ whole genome shotgun (WGS) entry which is preliminary data.</text>
</comment>
<dbReference type="EMBL" id="BAABRT010000009">
    <property type="protein sequence ID" value="GAA5524897.1"/>
    <property type="molecule type" value="Genomic_DNA"/>
</dbReference>
<dbReference type="PROSITE" id="PS50011">
    <property type="entry name" value="PROTEIN_KINASE_DOM"/>
    <property type="match status" value="1"/>
</dbReference>
<keyword evidence="1" id="KW-0808">Transferase</keyword>
<dbReference type="Pfam" id="PF00069">
    <property type="entry name" value="Pkinase"/>
    <property type="match status" value="1"/>
</dbReference>
<dbReference type="CDD" id="cd14014">
    <property type="entry name" value="STKc_PknB_like"/>
    <property type="match status" value="1"/>
</dbReference>
<keyword evidence="5" id="KW-0802">TPR repeat</keyword>
<evidence type="ECO:0000256" key="4">
    <source>
        <dbReference type="ARBA" id="ARBA00022840"/>
    </source>
</evidence>
<dbReference type="GO" id="GO:0016301">
    <property type="term" value="F:kinase activity"/>
    <property type="evidence" value="ECO:0007669"/>
    <property type="project" value="UniProtKB-KW"/>
</dbReference>
<dbReference type="Gene3D" id="1.25.40.10">
    <property type="entry name" value="Tetratricopeptide repeat domain"/>
    <property type="match status" value="1"/>
</dbReference>
<dbReference type="InterPro" id="IPR019734">
    <property type="entry name" value="TPR_rpt"/>
</dbReference>
<dbReference type="PANTHER" id="PTHR43289">
    <property type="entry name" value="MITOGEN-ACTIVATED PROTEIN KINASE KINASE KINASE 20-RELATED"/>
    <property type="match status" value="1"/>
</dbReference>
<dbReference type="SUPFAM" id="SSF56112">
    <property type="entry name" value="Protein kinase-like (PK-like)"/>
    <property type="match status" value="1"/>
</dbReference>
<dbReference type="InterPro" id="IPR011009">
    <property type="entry name" value="Kinase-like_dom_sf"/>
</dbReference>
<dbReference type="InterPro" id="IPR011990">
    <property type="entry name" value="TPR-like_helical_dom_sf"/>
</dbReference>
<dbReference type="PANTHER" id="PTHR43289:SF6">
    <property type="entry name" value="SERINE_THREONINE-PROTEIN KINASE NEKL-3"/>
    <property type="match status" value="1"/>
</dbReference>
<dbReference type="InterPro" id="IPR000719">
    <property type="entry name" value="Prot_kinase_dom"/>
</dbReference>
<evidence type="ECO:0000313" key="9">
    <source>
        <dbReference type="Proteomes" id="UP001408594"/>
    </source>
</evidence>
<dbReference type="PROSITE" id="PS50005">
    <property type="entry name" value="TPR"/>
    <property type="match status" value="2"/>
</dbReference>
<dbReference type="RefSeq" id="WP_345550169.1">
    <property type="nucleotide sequence ID" value="NZ_BAABRT010000009.1"/>
</dbReference>
<evidence type="ECO:0000256" key="6">
    <source>
        <dbReference type="PROSITE-ProRule" id="PRU10141"/>
    </source>
</evidence>
<evidence type="ECO:0000259" key="7">
    <source>
        <dbReference type="PROSITE" id="PS50011"/>
    </source>
</evidence>
<evidence type="ECO:0000256" key="3">
    <source>
        <dbReference type="ARBA" id="ARBA00022777"/>
    </source>
</evidence>
<dbReference type="InterPro" id="IPR017441">
    <property type="entry name" value="Protein_kinase_ATP_BS"/>
</dbReference>
<evidence type="ECO:0000256" key="2">
    <source>
        <dbReference type="ARBA" id="ARBA00022741"/>
    </source>
</evidence>
<keyword evidence="2 6" id="KW-0547">Nucleotide-binding</keyword>
<protein>
    <submittedName>
        <fullName evidence="8">Serine/threonine-protein kinase PknD</fullName>
    </submittedName>
</protein>
<evidence type="ECO:0000256" key="1">
    <source>
        <dbReference type="ARBA" id="ARBA00022679"/>
    </source>
</evidence>
<dbReference type="Gene3D" id="1.10.510.10">
    <property type="entry name" value="Transferase(Phosphotransferase) domain 1"/>
    <property type="match status" value="1"/>
</dbReference>
<dbReference type="PROSITE" id="PS00107">
    <property type="entry name" value="PROTEIN_KINASE_ATP"/>
    <property type="match status" value="1"/>
</dbReference>
<dbReference type="InterPro" id="IPR008271">
    <property type="entry name" value="Ser/Thr_kinase_AS"/>
</dbReference>
<dbReference type="Proteomes" id="UP001408594">
    <property type="component" value="Unassembled WGS sequence"/>
</dbReference>
<evidence type="ECO:0000313" key="8">
    <source>
        <dbReference type="EMBL" id="GAA5524897.1"/>
    </source>
</evidence>
<reference evidence="8 9" key="1">
    <citation type="submission" date="2024-02" db="EMBL/GenBank/DDBJ databases">
        <title>Microbulbifer aestuariivivens NBRC 112533.</title>
        <authorList>
            <person name="Ichikawa N."/>
            <person name="Katano-Makiyama Y."/>
            <person name="Hidaka K."/>
        </authorList>
    </citation>
    <scope>NUCLEOTIDE SEQUENCE [LARGE SCALE GENOMIC DNA]</scope>
    <source>
        <strain evidence="8 9">NBRC 112533</strain>
    </source>
</reference>